<sequence>MPYQANNPRAPAYATNLRQYAERNRTPGKKQTSERSGFENNTANSDTQPSVNSNSRRQMSYAQQNNARNSPKAFGHAPAGQLTPLPQGHHGNHGHETYGPHHEHDMTPSNYGYDQSSQGEFSPPTTIPNQSNFTPESHGNSTRGHAGGYSSEHQFEQSMDGRRPQIHGSISSTTLHRQSNFVDWKSQLCQLFNAPHDSHDEDLFKMLEMTRSKLLSDSRDANQEKLALPYHTIYRVRCHQKEQSYMFLDTPWLVKDSPTGEHIHGSIIVRNIALHTREYTNLSFIVYKDYACCRPKLDKINTSNPTKPKSACSEQPSSNGENELAEFLVGESVCLIGSELSAGLKRLTRQNIQENSYYPSFNVGTEFKAPYPWFYHQRAPLEERRRQLKPELLTRSPDTVILRADKDDEEKKKAYLTKSWLHLPVGGSPKGTGESATLTTSLLVSSWTFDGFFQENVELITIDDFKTSEEVVKITALSTYPMRYADPTIGTSLRKQGEMFWKFRKACYIYYSDEDESEENIGQSRYMIDIETYKKLHPKSAGAKPPNRDDLGPLVMASDIPPEGVFTLLLPSTIIGFNMQEKKWVDLEVGRMYAVKWNKDPFETLARDNDTKILITSLVANQIKDEQSPGLIGRKGNGSIILLHGSSGTGKTLTAESVSEVVEKPLYVTSCSEIGTTPEALEKSLERIFFLGRVWKCVILLEDAEMFLEKRTLGDLQRNALISVFLRILESYNGIIILTSSPITTMDEAFKSRIQLFLRYTPLTFAQRAKIWESHIKQLESLESLFNPSTINISELRANLSMLAKYKLNGHEIGHAVRTARQLALWKGIPMGFEEVQYAVSVAGGYDNTNEEDKRNAGDIVKRVVGDTDDDPYDGVEDLMSVAEL</sequence>
<dbReference type="RefSeq" id="XP_001594488.1">
    <property type="nucleotide sequence ID" value="XM_001594438.1"/>
</dbReference>
<dbReference type="GO" id="GO:0016887">
    <property type="term" value="F:ATP hydrolysis activity"/>
    <property type="evidence" value="ECO:0007669"/>
    <property type="project" value="InterPro"/>
</dbReference>
<dbReference type="OMA" id="SWRNEIC"/>
<keyword evidence="4" id="KW-1185">Reference proteome</keyword>
<feature type="region of interest" description="Disordered" evidence="1">
    <location>
        <begin position="1"/>
        <end position="168"/>
    </location>
</feature>
<dbReference type="PANTHER" id="PTHR46411:SF2">
    <property type="entry name" value="AAA+ ATPASE DOMAIN-CONTAINING PROTEIN"/>
    <property type="match status" value="1"/>
</dbReference>
<feature type="compositionally biased region" description="Basic and acidic residues" evidence="1">
    <location>
        <begin position="20"/>
        <end position="37"/>
    </location>
</feature>
<reference evidence="4" key="1">
    <citation type="journal article" date="2011" name="PLoS Genet.">
        <title>Genomic analysis of the necrotrophic fungal pathogens Sclerotinia sclerotiorum and Botrytis cinerea.</title>
        <authorList>
            <person name="Amselem J."/>
            <person name="Cuomo C.A."/>
            <person name="van Kan J.A."/>
            <person name="Viaud M."/>
            <person name="Benito E.P."/>
            <person name="Couloux A."/>
            <person name="Coutinho P.M."/>
            <person name="de Vries R.P."/>
            <person name="Dyer P.S."/>
            <person name="Fillinger S."/>
            <person name="Fournier E."/>
            <person name="Gout L."/>
            <person name="Hahn M."/>
            <person name="Kohn L."/>
            <person name="Lapalu N."/>
            <person name="Plummer K.M."/>
            <person name="Pradier J.M."/>
            <person name="Quevillon E."/>
            <person name="Sharon A."/>
            <person name="Simon A."/>
            <person name="ten Have A."/>
            <person name="Tudzynski B."/>
            <person name="Tudzynski P."/>
            <person name="Wincker P."/>
            <person name="Andrew M."/>
            <person name="Anthouard V."/>
            <person name="Beever R.E."/>
            <person name="Beffa R."/>
            <person name="Benoit I."/>
            <person name="Bouzid O."/>
            <person name="Brault B."/>
            <person name="Chen Z."/>
            <person name="Choquer M."/>
            <person name="Collemare J."/>
            <person name="Cotton P."/>
            <person name="Danchin E.G."/>
            <person name="Da Silva C."/>
            <person name="Gautier A."/>
            <person name="Giraud C."/>
            <person name="Giraud T."/>
            <person name="Gonzalez C."/>
            <person name="Grossetete S."/>
            <person name="Guldener U."/>
            <person name="Henrissat B."/>
            <person name="Howlett B.J."/>
            <person name="Kodira C."/>
            <person name="Kretschmer M."/>
            <person name="Lappartient A."/>
            <person name="Leroch M."/>
            <person name="Levis C."/>
            <person name="Mauceli E."/>
            <person name="Neuveglise C."/>
            <person name="Oeser B."/>
            <person name="Pearson M."/>
            <person name="Poulain J."/>
            <person name="Poussereau N."/>
            <person name="Quesneville H."/>
            <person name="Rascle C."/>
            <person name="Schumacher J."/>
            <person name="Segurens B."/>
            <person name="Sexton A."/>
            <person name="Silva E."/>
            <person name="Sirven C."/>
            <person name="Soanes D.M."/>
            <person name="Talbot N.J."/>
            <person name="Templeton M."/>
            <person name="Yandava C."/>
            <person name="Yarden O."/>
            <person name="Zeng Q."/>
            <person name="Rollins J.A."/>
            <person name="Lebrun M.H."/>
            <person name="Dickman M."/>
        </authorList>
    </citation>
    <scope>NUCLEOTIDE SEQUENCE [LARGE SCALE GENOMIC DNA]</scope>
    <source>
        <strain evidence="4">ATCC 18683 / 1980 / Ss-1</strain>
    </source>
</reference>
<dbReference type="SMART" id="SM00382">
    <property type="entry name" value="AAA"/>
    <property type="match status" value="1"/>
</dbReference>
<dbReference type="InterPro" id="IPR003593">
    <property type="entry name" value="AAA+_ATPase"/>
</dbReference>
<evidence type="ECO:0000313" key="4">
    <source>
        <dbReference type="Proteomes" id="UP000001312"/>
    </source>
</evidence>
<dbReference type="Proteomes" id="UP000001312">
    <property type="component" value="Unassembled WGS sequence"/>
</dbReference>
<dbReference type="InterPro" id="IPR027417">
    <property type="entry name" value="P-loop_NTPase"/>
</dbReference>
<feature type="compositionally biased region" description="Polar residues" evidence="1">
    <location>
        <begin position="38"/>
        <end position="69"/>
    </location>
</feature>
<dbReference type="AlphaFoldDB" id="A7EG54"/>
<accession>A7EG54</accession>
<evidence type="ECO:0000256" key="1">
    <source>
        <dbReference type="SAM" id="MobiDB-lite"/>
    </source>
</evidence>
<organism evidence="3 4">
    <name type="scientific">Sclerotinia sclerotiorum (strain ATCC 18683 / 1980 / Ss-1)</name>
    <name type="common">White mold</name>
    <name type="synonym">Whetzelinia sclerotiorum</name>
    <dbReference type="NCBI Taxonomy" id="665079"/>
    <lineage>
        <taxon>Eukaryota</taxon>
        <taxon>Fungi</taxon>
        <taxon>Dikarya</taxon>
        <taxon>Ascomycota</taxon>
        <taxon>Pezizomycotina</taxon>
        <taxon>Leotiomycetes</taxon>
        <taxon>Helotiales</taxon>
        <taxon>Sclerotiniaceae</taxon>
        <taxon>Sclerotinia</taxon>
    </lineage>
</organism>
<dbReference type="InParanoid" id="A7EG54"/>
<dbReference type="GeneID" id="5490559"/>
<dbReference type="InterPro" id="IPR003959">
    <property type="entry name" value="ATPase_AAA_core"/>
</dbReference>
<evidence type="ECO:0000259" key="2">
    <source>
        <dbReference type="SMART" id="SM00382"/>
    </source>
</evidence>
<proteinExistence type="predicted"/>
<dbReference type="eggNOG" id="KOG0742">
    <property type="taxonomic scope" value="Eukaryota"/>
</dbReference>
<feature type="compositionally biased region" description="Polar residues" evidence="1">
    <location>
        <begin position="107"/>
        <end position="143"/>
    </location>
</feature>
<evidence type="ECO:0000313" key="3">
    <source>
        <dbReference type="EMBL" id="EDO01820.1"/>
    </source>
</evidence>
<dbReference type="Pfam" id="PF00004">
    <property type="entry name" value="AAA"/>
    <property type="match status" value="1"/>
</dbReference>
<gene>
    <name evidence="3" type="ORF">SS1G_04295</name>
</gene>
<feature type="compositionally biased region" description="Basic and acidic residues" evidence="1">
    <location>
        <begin position="93"/>
        <end position="106"/>
    </location>
</feature>
<dbReference type="GO" id="GO:0005524">
    <property type="term" value="F:ATP binding"/>
    <property type="evidence" value="ECO:0007669"/>
    <property type="project" value="InterPro"/>
</dbReference>
<dbReference type="KEGG" id="ssl:SS1G_04295"/>
<feature type="compositionally biased region" description="Basic and acidic residues" evidence="1">
    <location>
        <begin position="153"/>
        <end position="163"/>
    </location>
</feature>
<dbReference type="EMBL" id="CH476625">
    <property type="protein sequence ID" value="EDO01820.1"/>
    <property type="molecule type" value="Genomic_DNA"/>
</dbReference>
<feature type="domain" description="AAA+ ATPase" evidence="2">
    <location>
        <begin position="637"/>
        <end position="761"/>
    </location>
</feature>
<name>A7EG54_SCLS1</name>
<dbReference type="SUPFAM" id="SSF52540">
    <property type="entry name" value="P-loop containing nucleoside triphosphate hydrolases"/>
    <property type="match status" value="1"/>
</dbReference>
<dbReference type="PANTHER" id="PTHR46411">
    <property type="entry name" value="FAMILY ATPASE, PUTATIVE-RELATED"/>
    <property type="match status" value="1"/>
</dbReference>
<dbReference type="Gene3D" id="3.40.50.300">
    <property type="entry name" value="P-loop containing nucleotide triphosphate hydrolases"/>
    <property type="match status" value="1"/>
</dbReference>
<protein>
    <recommendedName>
        <fullName evidence="2">AAA+ ATPase domain-containing protein</fullName>
    </recommendedName>
</protein>
<dbReference type="HOGENOM" id="CLU_004471_4_6_1"/>